<dbReference type="AlphaFoldDB" id="A0A9W9VI57"/>
<name>A0A9W9VI57_9EURO</name>
<dbReference type="GO" id="GO:0016052">
    <property type="term" value="P:carbohydrate catabolic process"/>
    <property type="evidence" value="ECO:0007669"/>
    <property type="project" value="InterPro"/>
</dbReference>
<comment type="catalytic activity">
    <reaction evidence="1">
        <text>Endohydrolysis of (1-&gt;4)-alpha-D-glucosidic linkages in polysaccharides containing three or more (1-&gt;4)-alpha-linked D-glucose units.</text>
        <dbReference type="EC" id="3.2.1.1"/>
    </reaction>
</comment>
<dbReference type="InterPro" id="IPR017853">
    <property type="entry name" value="GH"/>
</dbReference>
<feature type="active site" description="Nucleophile" evidence="12">
    <location>
        <position position="234"/>
    </location>
</feature>
<reference evidence="18" key="2">
    <citation type="journal article" date="2023" name="IMA Fungus">
        <title>Comparative genomic study of the Penicillium genus elucidates a diverse pangenome and 15 lateral gene transfer events.</title>
        <authorList>
            <person name="Petersen C."/>
            <person name="Sorensen T."/>
            <person name="Nielsen M.R."/>
            <person name="Sondergaard T.E."/>
            <person name="Sorensen J.L."/>
            <person name="Fitzpatrick D.A."/>
            <person name="Frisvad J.C."/>
            <person name="Nielsen K.L."/>
        </authorList>
    </citation>
    <scope>NUCLEOTIDE SEQUENCE</scope>
    <source>
        <strain evidence="18">IBT 3081</strain>
    </source>
</reference>
<dbReference type="PANTHER" id="PTHR10357:SF220">
    <property type="entry name" value="ALPHA-AMYLASE"/>
    <property type="match status" value="1"/>
</dbReference>
<keyword evidence="7" id="KW-0106">Calcium</keyword>
<dbReference type="GO" id="GO:0004556">
    <property type="term" value="F:alpha-amylase activity"/>
    <property type="evidence" value="ECO:0007669"/>
    <property type="project" value="UniProtKB-EC"/>
</dbReference>
<feature type="binding site" evidence="15">
    <location>
        <position position="372"/>
    </location>
    <ligand>
        <name>substrate</name>
    </ligand>
</feature>
<dbReference type="PANTHER" id="PTHR10357">
    <property type="entry name" value="ALPHA-AMYLASE FAMILY MEMBER"/>
    <property type="match status" value="1"/>
</dbReference>
<feature type="binding site" evidence="15">
    <location>
        <position position="107"/>
    </location>
    <ligand>
        <name>substrate</name>
    </ligand>
</feature>
<dbReference type="GeneID" id="81457962"/>
<evidence type="ECO:0000256" key="1">
    <source>
        <dbReference type="ARBA" id="ARBA00000548"/>
    </source>
</evidence>
<dbReference type="RefSeq" id="XP_056582914.1">
    <property type="nucleotide sequence ID" value="XM_056718779.1"/>
</dbReference>
<evidence type="ECO:0000256" key="4">
    <source>
        <dbReference type="ARBA" id="ARBA00012595"/>
    </source>
</evidence>
<dbReference type="Pfam" id="PF00128">
    <property type="entry name" value="Alpha-amylase"/>
    <property type="match status" value="1"/>
</dbReference>
<proteinExistence type="inferred from homology"/>
<evidence type="ECO:0000259" key="17">
    <source>
        <dbReference type="SMART" id="SM00642"/>
    </source>
</evidence>
<sequence>MMSRCTIRSLVGLFITGLIASASAASTADWKPRSVYQTMTDRFARTDGSTTAPCNTTAGLYCGGTWRGTIDKLDYIQGMGFDAVMISPIMENIHGRVKYGEAYHGYWPLNFNNLNSHFGTHQDLLDLSAALHSRGMYFMLDTVINNMAYITNGSDPATHIDYSTLTPFNNADYYHPYCNMSDWNDMKIAQKCNTGDEIVPLPDLFTEHEDVQQLLIKWAKNAIKTYSIDGLRIDAAKHVNPGFLKAFSQGLDDIFMTGEVLEGAVSIMADYQENYIASLPNYPIYFQILEAFTMGNTSLLAKGVEEMRMSIPDVNAMTSFSENHDKPRIASNSKDMAMAKNVLVFTMLFDGIPMIYQGQEQHLAGNSVPKNREAIWLTKYDTDAELYKLIAKLNRIRNHAALLGKDYFEDSTHTIYQGGSELGFTKGVQGRQVVMVLSTQSSKSTAYTIDLTVSYNAGTPVTDVLACKNYTVDSVGTLRVPMDKGEPRVFFPTDYLDGSGLCGHAAANISLAQLKTHSDLTSAGIQYTSGTSLATFLLAVATSIFVTL</sequence>
<evidence type="ECO:0000313" key="19">
    <source>
        <dbReference type="Proteomes" id="UP001147752"/>
    </source>
</evidence>
<evidence type="ECO:0000256" key="10">
    <source>
        <dbReference type="ARBA" id="ARBA00023277"/>
    </source>
</evidence>
<protein>
    <recommendedName>
        <fullName evidence="4">alpha-amylase</fullName>
        <ecNumber evidence="4">3.2.1.1</ecNumber>
    </recommendedName>
</protein>
<keyword evidence="6" id="KW-0378">Hydrolase</keyword>
<dbReference type="FunFam" id="3.20.20.80:FF:000120">
    <property type="entry name" value="Alpha-amylase A"/>
    <property type="match status" value="1"/>
</dbReference>
<reference evidence="18" key="1">
    <citation type="submission" date="2022-12" db="EMBL/GenBank/DDBJ databases">
        <authorList>
            <person name="Petersen C."/>
        </authorList>
    </citation>
    <scope>NUCLEOTIDE SEQUENCE</scope>
    <source>
        <strain evidence="18">IBT 3081</strain>
    </source>
</reference>
<evidence type="ECO:0000256" key="7">
    <source>
        <dbReference type="ARBA" id="ARBA00022837"/>
    </source>
</evidence>
<feature type="site" description="Transition state stabilizer" evidence="13">
    <location>
        <position position="325"/>
    </location>
</feature>
<dbReference type="InterPro" id="IPR013777">
    <property type="entry name" value="A-amylase-like"/>
</dbReference>
<dbReference type="InterPro" id="IPR015340">
    <property type="entry name" value="A_amylase_C_dom"/>
</dbReference>
<evidence type="ECO:0000256" key="12">
    <source>
        <dbReference type="PIRSR" id="PIRSR001024-1"/>
    </source>
</evidence>
<feature type="binding site" evidence="15">
    <location>
        <position position="232"/>
    </location>
    <ligand>
        <name>substrate</name>
    </ligand>
</feature>
<keyword evidence="8 14" id="KW-1015">Disulfide bond</keyword>
<accession>A0A9W9VI57</accession>
<evidence type="ECO:0000256" key="15">
    <source>
        <dbReference type="PIRSR" id="PIRSR001024-5"/>
    </source>
</evidence>
<evidence type="ECO:0000256" key="6">
    <source>
        <dbReference type="ARBA" id="ARBA00022801"/>
    </source>
</evidence>
<keyword evidence="5" id="KW-0479">Metal-binding</keyword>
<evidence type="ECO:0000256" key="8">
    <source>
        <dbReference type="ARBA" id="ARBA00023157"/>
    </source>
</evidence>
<dbReference type="SMART" id="SM00642">
    <property type="entry name" value="Aamy"/>
    <property type="match status" value="1"/>
</dbReference>
<dbReference type="OrthoDB" id="204980at2759"/>
<dbReference type="EC" id="3.2.1.1" evidence="4"/>
<evidence type="ECO:0000256" key="2">
    <source>
        <dbReference type="ARBA" id="ARBA00001913"/>
    </source>
</evidence>
<gene>
    <name evidence="18" type="ORF">N7517_001049</name>
</gene>
<dbReference type="Gene3D" id="3.20.20.80">
    <property type="entry name" value="Glycosidases"/>
    <property type="match status" value="1"/>
</dbReference>
<dbReference type="SUPFAM" id="SSF51445">
    <property type="entry name" value="(Trans)glycosidases"/>
    <property type="match status" value="1"/>
</dbReference>
<dbReference type="InterPro" id="IPR006047">
    <property type="entry name" value="GH13_cat_dom"/>
</dbReference>
<feature type="domain" description="Glycosyl hydrolase family 13 catalytic" evidence="17">
    <location>
        <begin position="37"/>
        <end position="397"/>
    </location>
</feature>
<feature type="binding site" evidence="15">
    <location>
        <position position="325"/>
    </location>
    <ligand>
        <name>substrate</name>
    </ligand>
</feature>
<comment type="caution">
    <text evidence="18">The sequence shown here is derived from an EMBL/GenBank/DDBJ whole genome shotgun (WGS) entry which is preliminary data.</text>
</comment>
<keyword evidence="9" id="KW-0325">Glycoprotein</keyword>
<dbReference type="Pfam" id="PF09260">
    <property type="entry name" value="A_amylase_dom_C"/>
    <property type="match status" value="1"/>
</dbReference>
<feature type="active site" description="Proton donor" evidence="12">
    <location>
        <position position="259"/>
    </location>
</feature>
<feature type="disulfide bond" evidence="14">
    <location>
        <begin position="178"/>
        <end position="192"/>
    </location>
</feature>
<feature type="binding site" evidence="15">
    <location>
        <position position="263"/>
    </location>
    <ligand>
        <name>substrate</name>
    </ligand>
</feature>
<evidence type="ECO:0000256" key="3">
    <source>
        <dbReference type="ARBA" id="ARBA00008061"/>
    </source>
</evidence>
<feature type="chain" id="PRO_5040868794" description="alpha-amylase" evidence="16">
    <location>
        <begin position="25"/>
        <end position="548"/>
    </location>
</feature>
<feature type="disulfide bond" evidence="14">
    <location>
        <begin position="54"/>
        <end position="62"/>
    </location>
</feature>
<feature type="disulfide bond" evidence="14">
    <location>
        <begin position="467"/>
        <end position="502"/>
    </location>
</feature>
<dbReference type="CDD" id="cd11319">
    <property type="entry name" value="AmyAc_euk_AmyA"/>
    <property type="match status" value="1"/>
</dbReference>
<dbReference type="GO" id="GO:0005509">
    <property type="term" value="F:calcium ion binding"/>
    <property type="evidence" value="ECO:0007669"/>
    <property type="project" value="InterPro"/>
</dbReference>
<comment type="similarity">
    <text evidence="3">Belongs to the glycosyl hydrolase 13 family.</text>
</comment>
<organism evidence="18 19">
    <name type="scientific">Penicillium concentricum</name>
    <dbReference type="NCBI Taxonomy" id="293559"/>
    <lineage>
        <taxon>Eukaryota</taxon>
        <taxon>Fungi</taxon>
        <taxon>Dikarya</taxon>
        <taxon>Ascomycota</taxon>
        <taxon>Pezizomycotina</taxon>
        <taxon>Eurotiomycetes</taxon>
        <taxon>Eurotiomycetidae</taxon>
        <taxon>Eurotiales</taxon>
        <taxon>Aspergillaceae</taxon>
        <taxon>Penicillium</taxon>
    </lineage>
</organism>
<evidence type="ECO:0000313" key="18">
    <source>
        <dbReference type="EMBL" id="KAJ5383138.1"/>
    </source>
</evidence>
<keyword evidence="16" id="KW-0732">Signal</keyword>
<evidence type="ECO:0000256" key="11">
    <source>
        <dbReference type="ARBA" id="ARBA00023295"/>
    </source>
</evidence>
<feature type="signal peptide" evidence="16">
    <location>
        <begin position="1"/>
        <end position="24"/>
    </location>
</feature>
<comment type="cofactor">
    <cofactor evidence="2">
        <name>Ca(2+)</name>
        <dbReference type="ChEBI" id="CHEBI:29108"/>
    </cofactor>
</comment>
<evidence type="ECO:0000256" key="9">
    <source>
        <dbReference type="ARBA" id="ARBA00023180"/>
    </source>
</evidence>
<evidence type="ECO:0000256" key="16">
    <source>
        <dbReference type="SAM" id="SignalP"/>
    </source>
</evidence>
<dbReference type="EMBL" id="JAPZBT010000001">
    <property type="protein sequence ID" value="KAJ5383138.1"/>
    <property type="molecule type" value="Genomic_DNA"/>
</dbReference>
<dbReference type="SUPFAM" id="SSF51011">
    <property type="entry name" value="Glycosyl hydrolase domain"/>
    <property type="match status" value="1"/>
</dbReference>
<keyword evidence="10" id="KW-0119">Carbohydrate metabolism</keyword>
<dbReference type="Proteomes" id="UP001147752">
    <property type="component" value="Unassembled WGS sequence"/>
</dbReference>
<keyword evidence="19" id="KW-1185">Reference proteome</keyword>
<evidence type="ECO:0000256" key="14">
    <source>
        <dbReference type="PIRSR" id="PIRSR001024-4"/>
    </source>
</evidence>
<dbReference type="InterPro" id="IPR013780">
    <property type="entry name" value="Glyco_hydro_b"/>
</dbReference>
<dbReference type="PIRSF" id="PIRSF001024">
    <property type="entry name" value="Alph-amyl_fung"/>
    <property type="match status" value="1"/>
</dbReference>
<dbReference type="Gene3D" id="2.60.40.1180">
    <property type="entry name" value="Golgi alpha-mannosidase II"/>
    <property type="match status" value="1"/>
</dbReference>
<evidence type="ECO:0000256" key="13">
    <source>
        <dbReference type="PIRSR" id="PIRSR001024-2"/>
    </source>
</evidence>
<evidence type="ECO:0000256" key="5">
    <source>
        <dbReference type="ARBA" id="ARBA00022723"/>
    </source>
</evidence>
<keyword evidence="11" id="KW-0326">Glycosidase</keyword>